<evidence type="ECO:0000313" key="11">
    <source>
        <dbReference type="Proteomes" id="UP001152747"/>
    </source>
</evidence>
<evidence type="ECO:0000256" key="3">
    <source>
        <dbReference type="ARBA" id="ARBA00022729"/>
    </source>
</evidence>
<dbReference type="Gene3D" id="2.30.230.10">
    <property type="entry name" value="Lipovitellin, beta-sheet shell regions, chain A"/>
    <property type="match status" value="1"/>
</dbReference>
<dbReference type="InterPro" id="IPR015255">
    <property type="entry name" value="Vitellinogen_open_b-sht"/>
</dbReference>
<dbReference type="PANTHER" id="PTHR23345:SF15">
    <property type="entry name" value="VITELLOGENIN 1-RELATED"/>
    <property type="match status" value="1"/>
</dbReference>
<keyword evidence="5" id="KW-1015">Disulfide bond</keyword>
<feature type="signal peptide" evidence="8">
    <location>
        <begin position="1"/>
        <end position="17"/>
    </location>
</feature>
<feature type="domain" description="Vitellogenin" evidence="9">
    <location>
        <begin position="22"/>
        <end position="621"/>
    </location>
</feature>
<dbReference type="Proteomes" id="UP001152747">
    <property type="component" value="Unassembled WGS sequence"/>
</dbReference>
<keyword evidence="4" id="KW-0758">Storage protein</keyword>
<dbReference type="Gene3D" id="1.25.10.20">
    <property type="entry name" value="Vitellinogen, superhelical"/>
    <property type="match status" value="1"/>
</dbReference>
<dbReference type="SUPFAM" id="SSF48431">
    <property type="entry name" value="Lipovitellin-phosvitin complex, superhelical domain"/>
    <property type="match status" value="1"/>
</dbReference>
<dbReference type="Pfam" id="PF09172">
    <property type="entry name" value="Vit_open_b-sht"/>
    <property type="match status" value="1"/>
</dbReference>
<proteinExistence type="predicted"/>
<evidence type="ECO:0000256" key="4">
    <source>
        <dbReference type="ARBA" id="ARBA00022761"/>
    </source>
</evidence>
<dbReference type="InterPro" id="IPR050733">
    <property type="entry name" value="Vitellogenin/Apolipophorin"/>
</dbReference>
<evidence type="ECO:0000256" key="1">
    <source>
        <dbReference type="ARBA" id="ARBA00004613"/>
    </source>
</evidence>
<reference evidence="10" key="1">
    <citation type="submission" date="2022-11" db="EMBL/GenBank/DDBJ databases">
        <authorList>
            <person name="Kikuchi T."/>
        </authorList>
    </citation>
    <scope>NUCLEOTIDE SEQUENCE</scope>
    <source>
        <strain evidence="10">PS1010</strain>
    </source>
</reference>
<sequence>MKLTHAILFLLFTSIYGSRNFLKVGNEYVYRLNSFTYSGLLTSIDTETAKSRIDAIIKIQVHDSENIALFVEDVEISSNVNNQKSNISSDTNLFLLKPVFAKMDQGFIYNLYFNIADTDWSKNFKRSILNMFSIAEQKSVQLLYESFFLNEKTIEGDCQVVYTIKQKNNDTIINKSVNFDECIGRPEIIYGNQNIEKSHPRTDYTFTLNNGLLKRVEFQSIYIHKMKTVTYSRLVHMKTRQIESKFRRVNLSEEPEDLVYLPSYERSVEDFYKNGDDAKINPFKCISIDEKLNILNKTIEKFEKDESHQLVDLMKEIAENAFAIAGTKNTIEYLIFLIHNNKFNSLRSVELLKIIQSTIYPSMRIADSLIELAKSKVSEDSESIQQAAWLASSIVVNGIVTQKYHLLNENTPEMQEKYFDQFLKLIQDSDNSYSRILALKVHANAGLTNSVHLFAQVIDDVREPISVRQEAIESLRNIGDIIPLKIIKLLFSIYRNHKNPTQLRIVALKVIMSTKPTKSMLEKIAKFTETESNQPVKYFTSNLLNQRNITVNCLDCQPYSIESIIQYFAPGVNFNSWILETVYTKIPKQLHLQLKNMEFGFSQKNLDQYLNYFISKYERHILSPEAYERLELLKQFIKFVNNGFESDVFQEPSISGYVRLKSMNFLLVPINREIIGKVLRNFVNNGLNFNEKFDLHKNFAGYFHETERIIPTTSGFPITISEKLPFFSYMQLKMNNSEFDVKLSIRAIDSIEMKMRNVFNTQGVIFNKQLTLDLPLRFSFRFKKLFAHEIHTTLNIPTNYSAEFQLSECSKVFIGEDKNISIISQTNSNTRLEDDEKQIFKIFGMDMITYWSDKRLAIFIDNMNQAIEMRTIVALTHKPFDIQHFITAICRRARENPFNLKVDDLKNFAYEYTASITMTTSVGHKMILKIINHRDSSDKYSLWDIDFHRLYMRYGYKYIVSNLKSSLLITGSTLNMNTKWDSTPQCLPNYLNIYGELDQTSNIKLTTDVLNQLRIVANYRFEETTRNRLGYFFPRFPDWYTIGDNQVHANFTVDPTKRNVGYLTTRNCFTANNFTFQIPIVDLPTISNLKNPICEYTLDKLYTFNEHIFTPPQTTCYSVVTGIDGMFEVSVRKEYKNMDNIIVKVEIVDEEIIYLLKVQDFFSVKKGNKILSITNYAENRIILANNRLIFDIHHCVLEFDGQKLRIKIRPNLLGGYSLNGMCGDIEDQNSNEYFVEKYHNDLKIFAKETEDCDISKNHHTTHTSLDYEEYDMKTFEYRTVVREFAYKTCFSIEAVPFCPKNYIAFDFRREEIKYTCFSRKETRTRGFLNDIKTGTVLEFEDPSISSVEMFSMPLKCVYNS</sequence>
<dbReference type="GO" id="GO:0005319">
    <property type="term" value="F:lipid transporter activity"/>
    <property type="evidence" value="ECO:0007669"/>
    <property type="project" value="InterPro"/>
</dbReference>
<dbReference type="SUPFAM" id="SSF56968">
    <property type="entry name" value="Lipovitellin-phosvitin complex, beta-sheet shell regions"/>
    <property type="match status" value="2"/>
</dbReference>
<evidence type="ECO:0000313" key="10">
    <source>
        <dbReference type="EMBL" id="CAI5456025.1"/>
    </source>
</evidence>
<evidence type="ECO:0000256" key="6">
    <source>
        <dbReference type="ARBA" id="ARBA00023180"/>
    </source>
</evidence>
<keyword evidence="11" id="KW-1185">Reference proteome</keyword>
<comment type="caution">
    <text evidence="10">The sequence shown here is derived from an EMBL/GenBank/DDBJ whole genome shotgun (WGS) entry which is preliminary data.</text>
</comment>
<dbReference type="OrthoDB" id="160294at2759"/>
<dbReference type="GO" id="GO:0045735">
    <property type="term" value="F:nutrient reservoir activity"/>
    <property type="evidence" value="ECO:0007669"/>
    <property type="project" value="UniProtKB-KW"/>
</dbReference>
<dbReference type="SMART" id="SM00638">
    <property type="entry name" value="LPD_N"/>
    <property type="match status" value="1"/>
</dbReference>
<name>A0A9P1NAS6_9PELO</name>
<dbReference type="Pfam" id="PF01347">
    <property type="entry name" value="Vitellogenin_N"/>
    <property type="match status" value="2"/>
</dbReference>
<keyword evidence="3 8" id="KW-0732">Signal</keyword>
<gene>
    <name evidence="10" type="ORF">CAMP_LOCUS18662</name>
</gene>
<evidence type="ECO:0000256" key="8">
    <source>
        <dbReference type="SAM" id="SignalP"/>
    </source>
</evidence>
<feature type="chain" id="PRO_5040176451" description="Vitellogenin domain-containing protein" evidence="8">
    <location>
        <begin position="18"/>
        <end position="1360"/>
    </location>
</feature>
<comment type="subcellular location">
    <subcellularLocation>
        <location evidence="1">Secreted</location>
    </subcellularLocation>
</comment>
<dbReference type="InterPro" id="IPR015819">
    <property type="entry name" value="Lipid_transp_b-sht_shell"/>
</dbReference>
<comment type="caution">
    <text evidence="7">Lacks conserved residue(s) required for the propagation of feature annotation.</text>
</comment>
<dbReference type="InterPro" id="IPR015816">
    <property type="entry name" value="Vitellinogen_b-sht_N"/>
</dbReference>
<evidence type="ECO:0000256" key="2">
    <source>
        <dbReference type="ARBA" id="ARBA00022525"/>
    </source>
</evidence>
<keyword evidence="2" id="KW-0964">Secreted</keyword>
<accession>A0A9P1NAS6</accession>
<keyword evidence="6" id="KW-0325">Glycoprotein</keyword>
<dbReference type="EMBL" id="CANHGI010000006">
    <property type="protein sequence ID" value="CAI5456025.1"/>
    <property type="molecule type" value="Genomic_DNA"/>
</dbReference>
<evidence type="ECO:0000256" key="5">
    <source>
        <dbReference type="ARBA" id="ARBA00023157"/>
    </source>
</evidence>
<dbReference type="InterPro" id="IPR011030">
    <property type="entry name" value="Lipovitellin_superhlx_dom"/>
</dbReference>
<dbReference type="PROSITE" id="PS51211">
    <property type="entry name" value="VITELLOGENIN"/>
    <property type="match status" value="1"/>
</dbReference>
<evidence type="ECO:0000259" key="9">
    <source>
        <dbReference type="PROSITE" id="PS51211"/>
    </source>
</evidence>
<evidence type="ECO:0000256" key="7">
    <source>
        <dbReference type="PROSITE-ProRule" id="PRU00557"/>
    </source>
</evidence>
<dbReference type="InterPro" id="IPR001747">
    <property type="entry name" value="Vitellogenin_N"/>
</dbReference>
<dbReference type="PANTHER" id="PTHR23345">
    <property type="entry name" value="VITELLOGENIN-RELATED"/>
    <property type="match status" value="1"/>
</dbReference>
<protein>
    <recommendedName>
        <fullName evidence="9">Vitellogenin domain-containing protein</fullName>
    </recommendedName>
</protein>
<organism evidence="10 11">
    <name type="scientific">Caenorhabditis angaria</name>
    <dbReference type="NCBI Taxonomy" id="860376"/>
    <lineage>
        <taxon>Eukaryota</taxon>
        <taxon>Metazoa</taxon>
        <taxon>Ecdysozoa</taxon>
        <taxon>Nematoda</taxon>
        <taxon>Chromadorea</taxon>
        <taxon>Rhabditida</taxon>
        <taxon>Rhabditina</taxon>
        <taxon>Rhabditomorpha</taxon>
        <taxon>Rhabditoidea</taxon>
        <taxon>Rhabditidae</taxon>
        <taxon>Peloderinae</taxon>
        <taxon>Caenorhabditis</taxon>
    </lineage>
</organism>